<gene>
    <name evidence="9" type="ORF">KUTeg_021429</name>
</gene>
<evidence type="ECO:0000256" key="1">
    <source>
        <dbReference type="ARBA" id="ARBA00004601"/>
    </source>
</evidence>
<reference evidence="9 10" key="1">
    <citation type="submission" date="2022-12" db="EMBL/GenBank/DDBJ databases">
        <title>Chromosome-level genome of Tegillarca granosa.</title>
        <authorList>
            <person name="Kim J."/>
        </authorList>
    </citation>
    <scope>NUCLEOTIDE SEQUENCE [LARGE SCALE GENOMIC DNA]</scope>
    <source>
        <strain evidence="9">Teg-2019</strain>
        <tissue evidence="9">Adductor muscle</tissue>
    </source>
</reference>
<evidence type="ECO:0000259" key="8">
    <source>
        <dbReference type="Pfam" id="PF20655"/>
    </source>
</evidence>
<comment type="subcellular location">
    <subcellularLocation>
        <location evidence="1">Golgi apparatus</location>
        <location evidence="1">trans-Golgi network</location>
    </subcellularLocation>
</comment>
<comment type="similarity">
    <text evidence="2">Belongs to the VPS52 family.</text>
</comment>
<evidence type="ECO:0000256" key="2">
    <source>
        <dbReference type="ARBA" id="ARBA00008180"/>
    </source>
</evidence>
<organism evidence="9 10">
    <name type="scientific">Tegillarca granosa</name>
    <name type="common">Malaysian cockle</name>
    <name type="synonym">Anadara granosa</name>
    <dbReference type="NCBI Taxonomy" id="220873"/>
    <lineage>
        <taxon>Eukaryota</taxon>
        <taxon>Metazoa</taxon>
        <taxon>Spiralia</taxon>
        <taxon>Lophotrochozoa</taxon>
        <taxon>Mollusca</taxon>
        <taxon>Bivalvia</taxon>
        <taxon>Autobranchia</taxon>
        <taxon>Pteriomorphia</taxon>
        <taxon>Arcoida</taxon>
        <taxon>Arcoidea</taxon>
        <taxon>Arcidae</taxon>
        <taxon>Tegillarca</taxon>
    </lineage>
</organism>
<dbReference type="EMBL" id="JARBDR010000919">
    <property type="protein sequence ID" value="KAJ8299910.1"/>
    <property type="molecule type" value="Genomic_DNA"/>
</dbReference>
<feature type="domain" description="Vps52 C-terminal" evidence="8">
    <location>
        <begin position="227"/>
        <end position="334"/>
    </location>
</feature>
<evidence type="ECO:0000256" key="3">
    <source>
        <dbReference type="ARBA" id="ARBA00017083"/>
    </source>
</evidence>
<proteinExistence type="inferred from homology"/>
<feature type="domain" description="Vps52 C-terminal" evidence="8">
    <location>
        <begin position="335"/>
        <end position="468"/>
    </location>
</feature>
<dbReference type="PANTHER" id="PTHR14190">
    <property type="entry name" value="SUPPRESSOR OF ACTIN MUTATIONS 2/VACUOLAR PROTEIN SORTING 52"/>
    <property type="match status" value="1"/>
</dbReference>
<name>A0ABQ9E8S0_TEGGR</name>
<dbReference type="Pfam" id="PF20655">
    <property type="entry name" value="Vps52_C"/>
    <property type="match status" value="2"/>
</dbReference>
<dbReference type="Proteomes" id="UP001217089">
    <property type="component" value="Unassembled WGS sequence"/>
</dbReference>
<dbReference type="InterPro" id="IPR048361">
    <property type="entry name" value="Vps52_C"/>
</dbReference>
<feature type="domain" description="Vps52 coiled-coil" evidence="7">
    <location>
        <begin position="60"/>
        <end position="180"/>
    </location>
</feature>
<keyword evidence="4" id="KW-0813">Transport</keyword>
<dbReference type="Pfam" id="PF04129">
    <property type="entry name" value="Vps52_CC"/>
    <property type="match status" value="1"/>
</dbReference>
<sequence>MDDINLKLGELDLTSEDFWLDEVDVHIQKNLEDEIVKEALNTGVDLRQYSKQIEKELLNIKESQNIASLHKQIAACDTILESDLSSISTEIQSLQEQSITMNVKLKNRQAIRGELSQFVDEMVIPEAMINHILDTPVTEREFLEQLHELNHKINFVKEQSFKDARSCLDVKDILEKLKIKKPMSNYQIPQNAMLKFRFFNEFLMANERHTAREYEEVADKEDLMGPTLKNRSTVFTLGSRGNILTTDLESPIIVPHAAQKADTKYNFESLFRSLHFALMDNCSREYLFLVDFFMVSGTAALDLFNAIMGKTLTFFLKQMDEHVKECFDSIGIFLYWETLLFVLWPKFEHVIELNIHSVRDVDPQKLGHIDNRPHYITRRYAEFSAAILGINQSFPDDRVERLLERLQTEVENFILKMAAEFPQRKEQLIFLINNYDMLLGVLMERTTEDSKESESFKELLTARTQEFIEEILSPHFGGMISFVKDCEVHIERGSSESLRHEERRVQQIVKGFNSDWKRALEFINGDVMRAFTNFKNGTQILQGALTQLIQYYHRFQKVLSQGPFRNMQIRNELINIHHVMIVTDYKVADCDDKLVDCDYVTNCLIVTVNCEIVTE</sequence>
<dbReference type="InterPro" id="IPR048319">
    <property type="entry name" value="Vps52_CC"/>
</dbReference>
<evidence type="ECO:0000256" key="4">
    <source>
        <dbReference type="ARBA" id="ARBA00022448"/>
    </source>
</evidence>
<evidence type="ECO:0000313" key="9">
    <source>
        <dbReference type="EMBL" id="KAJ8299910.1"/>
    </source>
</evidence>
<dbReference type="InterPro" id="IPR007258">
    <property type="entry name" value="Vps52"/>
</dbReference>
<evidence type="ECO:0000313" key="10">
    <source>
        <dbReference type="Proteomes" id="UP001217089"/>
    </source>
</evidence>
<dbReference type="PANTHER" id="PTHR14190:SF7">
    <property type="entry name" value="VACUOLAR PROTEIN SORTING-ASSOCIATED PROTEIN 52 HOMOLOG"/>
    <property type="match status" value="1"/>
</dbReference>
<evidence type="ECO:0000256" key="5">
    <source>
        <dbReference type="ARBA" id="ARBA00022927"/>
    </source>
</evidence>
<comment type="caution">
    <text evidence="9">The sequence shown here is derived from an EMBL/GenBank/DDBJ whole genome shotgun (WGS) entry which is preliminary data.</text>
</comment>
<keyword evidence="5" id="KW-0653">Protein transport</keyword>
<protein>
    <recommendedName>
        <fullName evidence="3">Vacuolar protein sorting-associated protein 52 homolog</fullName>
    </recommendedName>
</protein>
<evidence type="ECO:0000256" key="6">
    <source>
        <dbReference type="ARBA" id="ARBA00023034"/>
    </source>
</evidence>
<keyword evidence="6" id="KW-0333">Golgi apparatus</keyword>
<evidence type="ECO:0000259" key="7">
    <source>
        <dbReference type="Pfam" id="PF04129"/>
    </source>
</evidence>
<accession>A0ABQ9E8S0</accession>
<feature type="non-terminal residue" evidence="9">
    <location>
        <position position="615"/>
    </location>
</feature>
<keyword evidence="10" id="KW-1185">Reference proteome</keyword>